<feature type="transmembrane region" description="Helical" evidence="7">
    <location>
        <begin position="99"/>
        <end position="118"/>
    </location>
</feature>
<name>A0A6N2S6A8_9ACTO</name>
<dbReference type="GO" id="GO:0005886">
    <property type="term" value="C:plasma membrane"/>
    <property type="evidence" value="ECO:0007669"/>
    <property type="project" value="UniProtKB-SubCell"/>
</dbReference>
<keyword evidence="5 7" id="KW-1133">Transmembrane helix</keyword>
<sequence length="246" mass="26289">MSVLDTLNQTLPDLFRVIDLLGVLLNGILGGRIARIKRFDAVGFMVLAIMCALAGGMLRDIMLDQGPPVALTDPFYLGTALVGALIAMLWRLNSRFWRIALVIADGTVLGCWAATGALKTLNAGLGVGPAILLGIMTAVGGGMIRDISAGMVPQVFGGNNLYATPAFVSAAIMAAFGHSGLEQIGMLVATIVGSSFTVLAHWRKWQLPAHNDWTLTMTATQLRALLRLRSLDERDVKKITEDNSDQ</sequence>
<organism evidence="9">
    <name type="scientific">Schaalia odontolytica</name>
    <dbReference type="NCBI Taxonomy" id="1660"/>
    <lineage>
        <taxon>Bacteria</taxon>
        <taxon>Bacillati</taxon>
        <taxon>Actinomycetota</taxon>
        <taxon>Actinomycetes</taxon>
        <taxon>Actinomycetales</taxon>
        <taxon>Actinomycetaceae</taxon>
        <taxon>Schaalia</taxon>
    </lineage>
</organism>
<dbReference type="InterPro" id="IPR005115">
    <property type="entry name" value="Gly_transporter"/>
</dbReference>
<comment type="subcellular location">
    <subcellularLocation>
        <location evidence="1">Cell membrane</location>
        <topology evidence="1">Multi-pass membrane protein</topology>
    </subcellularLocation>
</comment>
<evidence type="ECO:0000256" key="7">
    <source>
        <dbReference type="SAM" id="Phobius"/>
    </source>
</evidence>
<evidence type="ECO:0000313" key="9">
    <source>
        <dbReference type="EMBL" id="VYS86990.1"/>
    </source>
</evidence>
<protein>
    <recommendedName>
        <fullName evidence="8">Glycine transporter domain-containing protein</fullName>
    </recommendedName>
</protein>
<feature type="domain" description="Glycine transporter" evidence="8">
    <location>
        <begin position="17"/>
        <end position="90"/>
    </location>
</feature>
<dbReference type="AlphaFoldDB" id="A0A6N2S6A8"/>
<dbReference type="EMBL" id="CACRSM010000002">
    <property type="protein sequence ID" value="VYS86990.1"/>
    <property type="molecule type" value="Genomic_DNA"/>
</dbReference>
<evidence type="ECO:0000256" key="4">
    <source>
        <dbReference type="ARBA" id="ARBA00022692"/>
    </source>
</evidence>
<dbReference type="Pfam" id="PF03458">
    <property type="entry name" value="Gly_transporter"/>
    <property type="match status" value="2"/>
</dbReference>
<evidence type="ECO:0000256" key="2">
    <source>
        <dbReference type="ARBA" id="ARBA00008193"/>
    </source>
</evidence>
<proteinExistence type="inferred from homology"/>
<keyword evidence="6 7" id="KW-0472">Membrane</keyword>
<feature type="transmembrane region" description="Helical" evidence="7">
    <location>
        <begin position="74"/>
        <end position="92"/>
    </location>
</feature>
<feature type="transmembrane region" description="Helical" evidence="7">
    <location>
        <begin position="183"/>
        <end position="202"/>
    </location>
</feature>
<comment type="similarity">
    <text evidence="2">Belongs to the UPF0126 family.</text>
</comment>
<keyword evidence="3" id="KW-1003">Cell membrane</keyword>
<feature type="transmembrane region" description="Helical" evidence="7">
    <location>
        <begin position="41"/>
        <end position="62"/>
    </location>
</feature>
<gene>
    <name evidence="9" type="ORF">AOLFYP35_00632</name>
</gene>
<evidence type="ECO:0000256" key="5">
    <source>
        <dbReference type="ARBA" id="ARBA00022989"/>
    </source>
</evidence>
<reference evidence="9" key="1">
    <citation type="submission" date="2019-11" db="EMBL/GenBank/DDBJ databases">
        <authorList>
            <person name="Feng L."/>
        </authorList>
    </citation>
    <scope>NUCLEOTIDE SEQUENCE</scope>
    <source>
        <strain evidence="9">AodontolyticusLFYP35</strain>
    </source>
</reference>
<feature type="transmembrane region" description="Helical" evidence="7">
    <location>
        <begin position="156"/>
        <end position="177"/>
    </location>
</feature>
<feature type="domain" description="Glycine transporter" evidence="8">
    <location>
        <begin position="103"/>
        <end position="176"/>
    </location>
</feature>
<evidence type="ECO:0000256" key="6">
    <source>
        <dbReference type="ARBA" id="ARBA00023136"/>
    </source>
</evidence>
<evidence type="ECO:0000256" key="1">
    <source>
        <dbReference type="ARBA" id="ARBA00004651"/>
    </source>
</evidence>
<keyword evidence="4 7" id="KW-0812">Transmembrane</keyword>
<dbReference type="PANTHER" id="PTHR30506:SF3">
    <property type="entry name" value="UPF0126 INNER MEMBRANE PROTEIN YADS-RELATED"/>
    <property type="match status" value="1"/>
</dbReference>
<feature type="transmembrane region" description="Helical" evidence="7">
    <location>
        <begin position="14"/>
        <end position="34"/>
    </location>
</feature>
<evidence type="ECO:0000259" key="8">
    <source>
        <dbReference type="Pfam" id="PF03458"/>
    </source>
</evidence>
<dbReference type="PANTHER" id="PTHR30506">
    <property type="entry name" value="INNER MEMBRANE PROTEIN"/>
    <property type="match status" value="1"/>
</dbReference>
<evidence type="ECO:0000256" key="3">
    <source>
        <dbReference type="ARBA" id="ARBA00022475"/>
    </source>
</evidence>
<feature type="transmembrane region" description="Helical" evidence="7">
    <location>
        <begin position="124"/>
        <end position="144"/>
    </location>
</feature>
<accession>A0A6N2S6A8</accession>